<protein>
    <submittedName>
        <fullName evidence="1">Uncharacterized protein</fullName>
    </submittedName>
</protein>
<proteinExistence type="predicted"/>
<sequence>MAASSKVDFTCGTCSFCGEDFIGFDATSNIETKGFVDNEKSICSVDIIAKATNLVDSNIEKVFASDSLVVAVNLEEEIGDGSEQKPLAVVLQLALEKQQSVSTPIGSSGR</sequence>
<dbReference type="EMBL" id="JBBPBN010000030">
    <property type="protein sequence ID" value="KAK9005889.1"/>
    <property type="molecule type" value="Genomic_DNA"/>
</dbReference>
<organism evidence="1 2">
    <name type="scientific">Hibiscus sabdariffa</name>
    <name type="common">roselle</name>
    <dbReference type="NCBI Taxonomy" id="183260"/>
    <lineage>
        <taxon>Eukaryota</taxon>
        <taxon>Viridiplantae</taxon>
        <taxon>Streptophyta</taxon>
        <taxon>Embryophyta</taxon>
        <taxon>Tracheophyta</taxon>
        <taxon>Spermatophyta</taxon>
        <taxon>Magnoliopsida</taxon>
        <taxon>eudicotyledons</taxon>
        <taxon>Gunneridae</taxon>
        <taxon>Pentapetalae</taxon>
        <taxon>rosids</taxon>
        <taxon>malvids</taxon>
        <taxon>Malvales</taxon>
        <taxon>Malvaceae</taxon>
        <taxon>Malvoideae</taxon>
        <taxon>Hibiscus</taxon>
    </lineage>
</organism>
<evidence type="ECO:0000313" key="2">
    <source>
        <dbReference type="Proteomes" id="UP001396334"/>
    </source>
</evidence>
<comment type="caution">
    <text evidence="1">The sequence shown here is derived from an EMBL/GenBank/DDBJ whole genome shotgun (WGS) entry which is preliminary data.</text>
</comment>
<name>A0ABR2QZG8_9ROSI</name>
<evidence type="ECO:0000313" key="1">
    <source>
        <dbReference type="EMBL" id="KAK9005889.1"/>
    </source>
</evidence>
<dbReference type="Proteomes" id="UP001396334">
    <property type="component" value="Unassembled WGS sequence"/>
</dbReference>
<gene>
    <name evidence="1" type="ORF">V6N11_043308</name>
</gene>
<keyword evidence="2" id="KW-1185">Reference proteome</keyword>
<reference evidence="1 2" key="1">
    <citation type="journal article" date="2024" name="G3 (Bethesda)">
        <title>Genome assembly of Hibiscus sabdariffa L. provides insights into metabolisms of medicinal natural products.</title>
        <authorList>
            <person name="Kim T."/>
        </authorList>
    </citation>
    <scope>NUCLEOTIDE SEQUENCE [LARGE SCALE GENOMIC DNA]</scope>
    <source>
        <strain evidence="1">TK-2024</strain>
        <tissue evidence="1">Old leaves</tissue>
    </source>
</reference>
<accession>A0ABR2QZG8</accession>